<sequence length="146" mass="17082">MEAKKFGSTRIVLNRILDILGVPDDYYYSIFGKELRCVKRPNKLTEELERLCKKSSLQYVNVVDVGLLDVEDFCDLLQKMLNPDQKVRPSAEECLEHPFLQGLNKRLQTHALNRQPVTDEEMKDRNQKHKELLNKQLLSGYTRLSF</sequence>
<evidence type="ECO:0000313" key="1">
    <source>
        <dbReference type="Proteomes" id="UP000887575"/>
    </source>
</evidence>
<evidence type="ECO:0000313" key="2">
    <source>
        <dbReference type="WBParaSite" id="MBELARI_LOCUS948"/>
    </source>
</evidence>
<accession>A0AAF3JC48</accession>
<proteinExistence type="predicted"/>
<organism evidence="1 2">
    <name type="scientific">Mesorhabditis belari</name>
    <dbReference type="NCBI Taxonomy" id="2138241"/>
    <lineage>
        <taxon>Eukaryota</taxon>
        <taxon>Metazoa</taxon>
        <taxon>Ecdysozoa</taxon>
        <taxon>Nematoda</taxon>
        <taxon>Chromadorea</taxon>
        <taxon>Rhabditida</taxon>
        <taxon>Rhabditina</taxon>
        <taxon>Rhabditomorpha</taxon>
        <taxon>Rhabditoidea</taxon>
        <taxon>Rhabditidae</taxon>
        <taxon>Mesorhabditinae</taxon>
        <taxon>Mesorhabditis</taxon>
    </lineage>
</organism>
<dbReference type="AlphaFoldDB" id="A0AAF3JC48"/>
<name>A0AAF3JC48_9BILA</name>
<dbReference type="SUPFAM" id="SSF56112">
    <property type="entry name" value="Protein kinase-like (PK-like)"/>
    <property type="match status" value="1"/>
</dbReference>
<evidence type="ECO:0008006" key="3">
    <source>
        <dbReference type="Google" id="ProtNLM"/>
    </source>
</evidence>
<dbReference type="InterPro" id="IPR011009">
    <property type="entry name" value="Kinase-like_dom_sf"/>
</dbReference>
<reference evidence="2" key="1">
    <citation type="submission" date="2024-02" db="UniProtKB">
        <authorList>
            <consortium name="WormBaseParasite"/>
        </authorList>
    </citation>
    <scope>IDENTIFICATION</scope>
</reference>
<dbReference type="Gene3D" id="1.10.510.10">
    <property type="entry name" value="Transferase(Phosphotransferase) domain 1"/>
    <property type="match status" value="1"/>
</dbReference>
<protein>
    <recommendedName>
        <fullName evidence="3">Protein kinase domain-containing protein</fullName>
    </recommendedName>
</protein>
<dbReference type="WBParaSite" id="MBELARI_LOCUS948">
    <property type="protein sequence ID" value="MBELARI_LOCUS948"/>
    <property type="gene ID" value="MBELARI_LOCUS948"/>
</dbReference>
<dbReference type="Proteomes" id="UP000887575">
    <property type="component" value="Unassembled WGS sequence"/>
</dbReference>
<keyword evidence="1" id="KW-1185">Reference proteome</keyword>